<feature type="transmembrane region" description="Helical" evidence="2">
    <location>
        <begin position="47"/>
        <end position="62"/>
    </location>
</feature>
<sequence length="115" mass="12369">MAASCDQVGTSKRAAGGNDTRNVPASLLGTAVTAAVTTPVRGRSNKYALLTLLTVSILVFSLPDDINLLIGSSSTNFWNPEIFEVTSLLFACQSVVDPFIFVLTTDKVRFSGWRR</sequence>
<dbReference type="EMBL" id="MTYJ01000121">
    <property type="protein sequence ID" value="OQV13562.1"/>
    <property type="molecule type" value="Genomic_DNA"/>
</dbReference>
<keyword evidence="2" id="KW-1133">Transmembrane helix</keyword>
<organism evidence="3 4">
    <name type="scientific">Hypsibius exemplaris</name>
    <name type="common">Freshwater tardigrade</name>
    <dbReference type="NCBI Taxonomy" id="2072580"/>
    <lineage>
        <taxon>Eukaryota</taxon>
        <taxon>Metazoa</taxon>
        <taxon>Ecdysozoa</taxon>
        <taxon>Tardigrada</taxon>
        <taxon>Eutardigrada</taxon>
        <taxon>Parachela</taxon>
        <taxon>Hypsibioidea</taxon>
        <taxon>Hypsibiidae</taxon>
        <taxon>Hypsibius</taxon>
    </lineage>
</organism>
<name>A0A1W0WEF8_HYPEX</name>
<evidence type="ECO:0000256" key="2">
    <source>
        <dbReference type="SAM" id="Phobius"/>
    </source>
</evidence>
<comment type="caution">
    <text evidence="3">The sequence shown here is derived from an EMBL/GenBank/DDBJ whole genome shotgun (WGS) entry which is preliminary data.</text>
</comment>
<reference evidence="4" key="1">
    <citation type="submission" date="2017-01" db="EMBL/GenBank/DDBJ databases">
        <title>Comparative genomics of anhydrobiosis in the tardigrade Hypsibius dujardini.</title>
        <authorList>
            <person name="Yoshida Y."/>
            <person name="Koutsovoulos G."/>
            <person name="Laetsch D."/>
            <person name="Stevens L."/>
            <person name="Kumar S."/>
            <person name="Horikawa D."/>
            <person name="Ishino K."/>
            <person name="Komine S."/>
            <person name="Tomita M."/>
            <person name="Blaxter M."/>
            <person name="Arakawa K."/>
        </authorList>
    </citation>
    <scope>NUCLEOTIDE SEQUENCE [LARGE SCALE GENOMIC DNA]</scope>
    <source>
        <strain evidence="4">Z151</strain>
    </source>
</reference>
<keyword evidence="2" id="KW-0472">Membrane</keyword>
<gene>
    <name evidence="3" type="ORF">BV898_12199</name>
</gene>
<evidence type="ECO:0000313" key="4">
    <source>
        <dbReference type="Proteomes" id="UP000192578"/>
    </source>
</evidence>
<proteinExistence type="predicted"/>
<evidence type="ECO:0000256" key="1">
    <source>
        <dbReference type="SAM" id="MobiDB-lite"/>
    </source>
</evidence>
<accession>A0A1W0WEF8</accession>
<protein>
    <recommendedName>
        <fullName evidence="5">G-protein coupled receptors family 1 profile domain-containing protein</fullName>
    </recommendedName>
</protein>
<dbReference type="Proteomes" id="UP000192578">
    <property type="component" value="Unassembled WGS sequence"/>
</dbReference>
<keyword evidence="2" id="KW-0812">Transmembrane</keyword>
<evidence type="ECO:0008006" key="5">
    <source>
        <dbReference type="Google" id="ProtNLM"/>
    </source>
</evidence>
<feature type="region of interest" description="Disordered" evidence="1">
    <location>
        <begin position="1"/>
        <end position="22"/>
    </location>
</feature>
<dbReference type="AlphaFoldDB" id="A0A1W0WEF8"/>
<feature type="transmembrane region" description="Helical" evidence="2">
    <location>
        <begin position="82"/>
        <end position="105"/>
    </location>
</feature>
<evidence type="ECO:0000313" key="3">
    <source>
        <dbReference type="EMBL" id="OQV13562.1"/>
    </source>
</evidence>
<keyword evidence="4" id="KW-1185">Reference proteome</keyword>
<dbReference type="Gene3D" id="1.20.1070.10">
    <property type="entry name" value="Rhodopsin 7-helix transmembrane proteins"/>
    <property type="match status" value="1"/>
</dbReference>